<proteinExistence type="predicted"/>
<keyword evidence="2" id="KW-1185">Reference proteome</keyword>
<organism evidence="1 2">
    <name type="scientific">Coregonus suidteri</name>
    <dbReference type="NCBI Taxonomy" id="861788"/>
    <lineage>
        <taxon>Eukaryota</taxon>
        <taxon>Metazoa</taxon>
        <taxon>Chordata</taxon>
        <taxon>Craniata</taxon>
        <taxon>Vertebrata</taxon>
        <taxon>Euteleostomi</taxon>
        <taxon>Actinopterygii</taxon>
        <taxon>Neopterygii</taxon>
        <taxon>Teleostei</taxon>
        <taxon>Protacanthopterygii</taxon>
        <taxon>Salmoniformes</taxon>
        <taxon>Salmonidae</taxon>
        <taxon>Coregoninae</taxon>
        <taxon>Coregonus</taxon>
    </lineage>
</organism>
<dbReference type="PANTHER" id="PTHR35385">
    <property type="entry name" value="PROTEIN B, PUTATIVE-RELATED-RELATED"/>
    <property type="match status" value="1"/>
</dbReference>
<reference evidence="1 2" key="1">
    <citation type="submission" date="2021-04" db="EMBL/GenBank/DDBJ databases">
        <authorList>
            <person name="De Guttry C."/>
            <person name="Zahm M."/>
            <person name="Klopp C."/>
            <person name="Cabau C."/>
            <person name="Louis A."/>
            <person name="Berthelot C."/>
            <person name="Parey E."/>
            <person name="Roest Crollius H."/>
            <person name="Montfort J."/>
            <person name="Robinson-Rechavi M."/>
            <person name="Bucao C."/>
            <person name="Bouchez O."/>
            <person name="Gislard M."/>
            <person name="Lluch J."/>
            <person name="Milhes M."/>
            <person name="Lampietro C."/>
            <person name="Lopez Roques C."/>
            <person name="Donnadieu C."/>
            <person name="Braasch I."/>
            <person name="Desvignes T."/>
            <person name="Postlethwait J."/>
            <person name="Bobe J."/>
            <person name="Wedekind C."/>
            <person name="Guiguen Y."/>
        </authorList>
    </citation>
    <scope>NUCLEOTIDE SEQUENCE [LARGE SCALE GENOMIC DNA]</scope>
    <source>
        <strain evidence="1">Cs_M1</strain>
        <tissue evidence="1">Blood</tissue>
    </source>
</reference>
<sequence length="132" mass="14601">MKLPGQRYLLLKECSGRSMGNIMGLRCSVLERQVEEYNLRCGEICTKIEKSSGGTPLVAICSPLMKRVHQTRHSGESEDEATILLEGLQLLKDILREDAFAARGQADPRLIITDDCKAERGALGRPFQGAKL</sequence>
<gene>
    <name evidence="1" type="ORF">J4Q44_G00074890</name>
</gene>
<comment type="caution">
    <text evidence="1">The sequence shown here is derived from an EMBL/GenBank/DDBJ whole genome shotgun (WGS) entry which is preliminary data.</text>
</comment>
<evidence type="ECO:0000313" key="2">
    <source>
        <dbReference type="Proteomes" id="UP001356427"/>
    </source>
</evidence>
<dbReference type="Proteomes" id="UP001356427">
    <property type="component" value="Unassembled WGS sequence"/>
</dbReference>
<dbReference type="EMBL" id="JAGTTL010000005">
    <property type="protein sequence ID" value="KAK6322697.1"/>
    <property type="molecule type" value="Genomic_DNA"/>
</dbReference>
<name>A0AAN8M9D0_9TELE</name>
<evidence type="ECO:0000313" key="1">
    <source>
        <dbReference type="EMBL" id="KAK6322697.1"/>
    </source>
</evidence>
<accession>A0AAN8M9D0</accession>
<dbReference type="PANTHER" id="PTHR35385:SF2">
    <property type="entry name" value="PROTEIN B, PUTATIVE-RELATED"/>
    <property type="match status" value="1"/>
</dbReference>
<protein>
    <submittedName>
        <fullName evidence="1">Uncharacterized protein</fullName>
    </submittedName>
</protein>
<dbReference type="AlphaFoldDB" id="A0AAN8M9D0"/>